<feature type="domain" description="Thiolase C-terminal" evidence="9">
    <location>
        <begin position="280"/>
        <end position="401"/>
    </location>
</feature>
<dbReference type="InterPro" id="IPR020616">
    <property type="entry name" value="Thiolase_N"/>
</dbReference>
<organism evidence="10 11">
    <name type="scientific">Streptoalloteichus hindustanus</name>
    <dbReference type="NCBI Taxonomy" id="2017"/>
    <lineage>
        <taxon>Bacteria</taxon>
        <taxon>Bacillati</taxon>
        <taxon>Actinomycetota</taxon>
        <taxon>Actinomycetes</taxon>
        <taxon>Pseudonocardiales</taxon>
        <taxon>Pseudonocardiaceae</taxon>
        <taxon>Streptoalloteichus</taxon>
    </lineage>
</organism>
<evidence type="ECO:0000256" key="4">
    <source>
        <dbReference type="ARBA" id="ARBA00023315"/>
    </source>
</evidence>
<proteinExistence type="inferred from homology"/>
<feature type="active site" description="Proton acceptor" evidence="6">
    <location>
        <position position="389"/>
    </location>
</feature>
<dbReference type="InterPro" id="IPR016039">
    <property type="entry name" value="Thiolase-like"/>
</dbReference>
<evidence type="ECO:0000256" key="6">
    <source>
        <dbReference type="PIRSR" id="PIRSR000429-1"/>
    </source>
</evidence>
<gene>
    <name evidence="10" type="ORF">SAMN05444320_101821</name>
</gene>
<dbReference type="PIRSF" id="PIRSF000429">
    <property type="entry name" value="Ac-CoA_Ac_transf"/>
    <property type="match status" value="1"/>
</dbReference>
<evidence type="ECO:0000313" key="10">
    <source>
        <dbReference type="EMBL" id="SHE70147.1"/>
    </source>
</evidence>
<dbReference type="InterPro" id="IPR020610">
    <property type="entry name" value="Thiolase_AS"/>
</dbReference>
<dbReference type="InterPro" id="IPR002155">
    <property type="entry name" value="Thiolase"/>
</dbReference>
<dbReference type="Pfam" id="PF02803">
    <property type="entry name" value="Thiolase_C"/>
    <property type="match status" value="1"/>
</dbReference>
<accession>A0A1M4VMT2</accession>
<dbReference type="Gene3D" id="3.40.47.10">
    <property type="match status" value="1"/>
</dbReference>
<evidence type="ECO:0000256" key="2">
    <source>
        <dbReference type="ARBA" id="ARBA00012705"/>
    </source>
</evidence>
<keyword evidence="11" id="KW-1185">Reference proteome</keyword>
<dbReference type="CDD" id="cd00751">
    <property type="entry name" value="thiolase"/>
    <property type="match status" value="1"/>
</dbReference>
<dbReference type="PANTHER" id="PTHR18919:SF107">
    <property type="entry name" value="ACETYL-COA ACETYLTRANSFERASE, CYTOSOLIC"/>
    <property type="match status" value="1"/>
</dbReference>
<protein>
    <recommendedName>
        <fullName evidence="5">Probable acetyl-CoA acetyltransferase</fullName>
        <ecNumber evidence="2">2.3.1.9</ecNumber>
    </recommendedName>
</protein>
<dbReference type="GO" id="GO:0003985">
    <property type="term" value="F:acetyl-CoA C-acetyltransferase activity"/>
    <property type="evidence" value="ECO:0007669"/>
    <property type="project" value="UniProtKB-EC"/>
</dbReference>
<sequence>MSVMPRALLLDAARTPFGRYRGGLSGIRVDDLAALPITELLRRHGPAGSGRLDPARIDDVLYGNTNGAGEENRNVARMAALLAGLPTSVPGVTLNRLCASGGEAVVQAARALVAGDADLVLAGGVEGMSRAPFVLPRPDRALPDRVDLVPTTLGWRMVNPRMPDEWTVPLGRAAEQVAVQLGISREEMDAYALRSHRRATAAWDAGVHDGFAFAVRTPDGNTVRRDESVRADTTPDKLAQLKPAFSPEGPVTAGNSSPLNDGAVAVLIGTERVAADLGVEPLGEVLGSAVAADDPQRFTLAPVPAVRKLLTRLGVSAEDVDLWEVNEAFAAMVLSVLRHLPEVDSAKVNVHGGAIAYGHPLGASVPRVVVDLCRHLRARGGGLGIATACVGVGQGVAIAVRV</sequence>
<dbReference type="NCBIfam" id="TIGR01930">
    <property type="entry name" value="AcCoA-C-Actrans"/>
    <property type="match status" value="1"/>
</dbReference>
<feature type="domain" description="Thiolase N-terminal" evidence="8">
    <location>
        <begin position="10"/>
        <end position="271"/>
    </location>
</feature>
<feature type="active site" description="Proton acceptor" evidence="6">
    <location>
        <position position="359"/>
    </location>
</feature>
<dbReference type="EMBL" id="FQVN01000001">
    <property type="protein sequence ID" value="SHE70147.1"/>
    <property type="molecule type" value="Genomic_DNA"/>
</dbReference>
<dbReference type="InterPro" id="IPR020617">
    <property type="entry name" value="Thiolase_C"/>
</dbReference>
<evidence type="ECO:0000259" key="8">
    <source>
        <dbReference type="Pfam" id="PF00108"/>
    </source>
</evidence>
<evidence type="ECO:0000259" key="9">
    <source>
        <dbReference type="Pfam" id="PF02803"/>
    </source>
</evidence>
<dbReference type="Pfam" id="PF00108">
    <property type="entry name" value="Thiolase_N"/>
    <property type="match status" value="1"/>
</dbReference>
<evidence type="ECO:0000256" key="1">
    <source>
        <dbReference type="ARBA" id="ARBA00010982"/>
    </source>
</evidence>
<keyword evidence="3 7" id="KW-0808">Transferase</keyword>
<dbReference type="FunFam" id="3.40.47.10:FF:000010">
    <property type="entry name" value="Acetyl-CoA acetyltransferase (Thiolase)"/>
    <property type="match status" value="1"/>
</dbReference>
<reference evidence="10 11" key="1">
    <citation type="submission" date="2016-11" db="EMBL/GenBank/DDBJ databases">
        <authorList>
            <person name="Jaros S."/>
            <person name="Januszkiewicz K."/>
            <person name="Wedrychowicz H."/>
        </authorList>
    </citation>
    <scope>NUCLEOTIDE SEQUENCE [LARGE SCALE GENOMIC DNA]</scope>
    <source>
        <strain evidence="10 11">DSM 44523</strain>
    </source>
</reference>
<evidence type="ECO:0000256" key="3">
    <source>
        <dbReference type="ARBA" id="ARBA00022679"/>
    </source>
</evidence>
<dbReference type="PROSITE" id="PS00099">
    <property type="entry name" value="THIOLASE_3"/>
    <property type="match status" value="1"/>
</dbReference>
<dbReference type="EC" id="2.3.1.9" evidence="2"/>
<feature type="active site" description="Acyl-thioester intermediate" evidence="6">
    <location>
        <position position="98"/>
    </location>
</feature>
<keyword evidence="4 7" id="KW-0012">Acyltransferase</keyword>
<evidence type="ECO:0000313" key="11">
    <source>
        <dbReference type="Proteomes" id="UP000184501"/>
    </source>
</evidence>
<dbReference type="PANTHER" id="PTHR18919">
    <property type="entry name" value="ACETYL-COA C-ACYLTRANSFERASE"/>
    <property type="match status" value="1"/>
</dbReference>
<dbReference type="Proteomes" id="UP000184501">
    <property type="component" value="Unassembled WGS sequence"/>
</dbReference>
<comment type="similarity">
    <text evidence="1 7">Belongs to the thiolase-like superfamily. Thiolase family.</text>
</comment>
<evidence type="ECO:0000256" key="7">
    <source>
        <dbReference type="RuleBase" id="RU003557"/>
    </source>
</evidence>
<name>A0A1M4VMT2_STRHI</name>
<evidence type="ECO:0000256" key="5">
    <source>
        <dbReference type="ARBA" id="ARBA00040529"/>
    </source>
</evidence>
<dbReference type="STRING" id="2017.SAMN05444320_101821"/>
<dbReference type="AlphaFoldDB" id="A0A1M4VMT2"/>
<dbReference type="SUPFAM" id="SSF53901">
    <property type="entry name" value="Thiolase-like"/>
    <property type="match status" value="2"/>
</dbReference>